<keyword evidence="1" id="KW-0732">Signal</keyword>
<name>A0A2S9XAY0_9BACT</name>
<accession>A0A2S9XAY0</accession>
<feature type="signal peptide" evidence="1">
    <location>
        <begin position="1"/>
        <end position="20"/>
    </location>
</feature>
<proteinExistence type="predicted"/>
<dbReference type="RefSeq" id="WP_146156439.1">
    <property type="nucleotide sequence ID" value="NZ_PVNK01000307.1"/>
</dbReference>
<dbReference type="Proteomes" id="UP000237968">
    <property type="component" value="Unassembled WGS sequence"/>
</dbReference>
<feature type="chain" id="PRO_5015550299" evidence="1">
    <location>
        <begin position="21"/>
        <end position="225"/>
    </location>
</feature>
<comment type="caution">
    <text evidence="2">The sequence shown here is derived from an EMBL/GenBank/DDBJ whole genome shotgun (WGS) entry which is preliminary data.</text>
</comment>
<gene>
    <name evidence="2" type="ORF">ENSA5_68900</name>
</gene>
<organism evidence="2 3">
    <name type="scientific">Enhygromyxa salina</name>
    <dbReference type="NCBI Taxonomy" id="215803"/>
    <lineage>
        <taxon>Bacteria</taxon>
        <taxon>Pseudomonadati</taxon>
        <taxon>Myxococcota</taxon>
        <taxon>Polyangia</taxon>
        <taxon>Nannocystales</taxon>
        <taxon>Nannocystaceae</taxon>
        <taxon>Enhygromyxa</taxon>
    </lineage>
</organism>
<dbReference type="AlphaFoldDB" id="A0A2S9XAY0"/>
<reference evidence="2 3" key="1">
    <citation type="submission" date="2018-03" db="EMBL/GenBank/DDBJ databases">
        <title>Draft Genome Sequences of the Obligatory Marine Myxobacteria Enhygromyxa salina SWB005.</title>
        <authorList>
            <person name="Poehlein A."/>
            <person name="Moghaddam J.A."/>
            <person name="Harms H."/>
            <person name="Alanjari M."/>
            <person name="Koenig G.M."/>
            <person name="Daniel R."/>
            <person name="Schaeberle T.F."/>
        </authorList>
    </citation>
    <scope>NUCLEOTIDE SEQUENCE [LARGE SCALE GENOMIC DNA]</scope>
    <source>
        <strain evidence="2 3">SWB005</strain>
    </source>
</reference>
<evidence type="ECO:0000256" key="1">
    <source>
        <dbReference type="SAM" id="SignalP"/>
    </source>
</evidence>
<dbReference type="EMBL" id="PVNK01000307">
    <property type="protein sequence ID" value="PRP90008.1"/>
    <property type="molecule type" value="Genomic_DNA"/>
</dbReference>
<evidence type="ECO:0000313" key="3">
    <source>
        <dbReference type="Proteomes" id="UP000237968"/>
    </source>
</evidence>
<sequence length="225" mass="23011">MRAPNSLLLLLALTVPACFSDPLLVDGGEGGETGALCDGELDECGVCNGPGGPCFGCTVPQASNYDELAMVDDGTCSCTAAGNPVADQAQLESDGGAGGLEEWQSFTPAIGGGLARVSLEVGSPLDPEPSPGTLAIHAGEGPAGTMLGSVEVVLQPGFPSMQTFELPNPIPLAAEEVYTIRLTVPEQTSGYVKFQSGDPYSRGQSADPSQDMVFRTEMVACTPDP</sequence>
<evidence type="ECO:0000313" key="2">
    <source>
        <dbReference type="EMBL" id="PRP90008.1"/>
    </source>
</evidence>
<dbReference type="OrthoDB" id="859471at2"/>
<keyword evidence="3" id="KW-1185">Reference proteome</keyword>
<protein>
    <submittedName>
        <fullName evidence="2">Uncharacterized protein</fullName>
    </submittedName>
</protein>